<comment type="subcellular location">
    <subcellularLocation>
        <location evidence="1 7">Cell outer membrane</location>
        <topology evidence="1 7">Multi-pass membrane protein</topology>
    </subcellularLocation>
</comment>
<dbReference type="Pfam" id="PF07715">
    <property type="entry name" value="Plug"/>
    <property type="match status" value="1"/>
</dbReference>
<protein>
    <submittedName>
        <fullName evidence="10">SusC/RagA family TonB-linked outer membrane protein</fullName>
    </submittedName>
</protein>
<dbReference type="Gene3D" id="2.40.170.20">
    <property type="entry name" value="TonB-dependent receptor, beta-barrel domain"/>
    <property type="match status" value="1"/>
</dbReference>
<dbReference type="Pfam" id="PF13715">
    <property type="entry name" value="CarbopepD_reg_2"/>
    <property type="match status" value="1"/>
</dbReference>
<gene>
    <name evidence="10" type="ORF">PRMUPPPA20_27480</name>
</gene>
<organism evidence="10 11">
    <name type="scientific">Xylanibacter ruminicola</name>
    <name type="common">Prevotella ruminicola</name>
    <dbReference type="NCBI Taxonomy" id="839"/>
    <lineage>
        <taxon>Bacteria</taxon>
        <taxon>Pseudomonadati</taxon>
        <taxon>Bacteroidota</taxon>
        <taxon>Bacteroidia</taxon>
        <taxon>Bacteroidales</taxon>
        <taxon>Prevotellaceae</taxon>
        <taxon>Xylanibacter</taxon>
    </lineage>
</organism>
<dbReference type="InterPro" id="IPR037066">
    <property type="entry name" value="Plug_dom_sf"/>
</dbReference>
<evidence type="ECO:0000256" key="7">
    <source>
        <dbReference type="PROSITE-ProRule" id="PRU01360"/>
    </source>
</evidence>
<dbReference type="SUPFAM" id="SSF49464">
    <property type="entry name" value="Carboxypeptidase regulatory domain-like"/>
    <property type="match status" value="1"/>
</dbReference>
<accession>A0AA37MQG9</accession>
<keyword evidence="6 7" id="KW-0998">Cell outer membrane</keyword>
<dbReference type="Gene3D" id="2.60.40.1120">
    <property type="entry name" value="Carboxypeptidase-like, regulatory domain"/>
    <property type="match status" value="1"/>
</dbReference>
<dbReference type="FunFam" id="2.170.130.10:FF:000003">
    <property type="entry name" value="SusC/RagA family TonB-linked outer membrane protein"/>
    <property type="match status" value="1"/>
</dbReference>
<feature type="signal peptide" evidence="8">
    <location>
        <begin position="1"/>
        <end position="28"/>
    </location>
</feature>
<evidence type="ECO:0000313" key="10">
    <source>
        <dbReference type="EMBL" id="GJG34639.1"/>
    </source>
</evidence>
<reference evidence="10" key="1">
    <citation type="submission" date="2021-08" db="EMBL/GenBank/DDBJ databases">
        <title>Prevotella lacticifex sp. nov., isolated from rumen of cow.</title>
        <authorList>
            <person name="Shinkai T."/>
            <person name="Ikeyama N."/>
            <person name="Kumagai M."/>
            <person name="Ohmori H."/>
            <person name="Sakamoto M."/>
            <person name="Ohkuma M."/>
            <person name="Mitsumori M."/>
        </authorList>
    </citation>
    <scope>NUCLEOTIDE SEQUENCE</scope>
    <source>
        <strain evidence="10">JCM 8259</strain>
    </source>
</reference>
<evidence type="ECO:0000256" key="6">
    <source>
        <dbReference type="ARBA" id="ARBA00023237"/>
    </source>
</evidence>
<dbReference type="InterPro" id="IPR012910">
    <property type="entry name" value="Plug_dom"/>
</dbReference>
<keyword evidence="3 7" id="KW-1134">Transmembrane beta strand</keyword>
<dbReference type="FunFam" id="2.60.40.1120:FF:000003">
    <property type="entry name" value="Outer membrane protein Omp121"/>
    <property type="match status" value="1"/>
</dbReference>
<dbReference type="PROSITE" id="PS52016">
    <property type="entry name" value="TONB_DEPENDENT_REC_3"/>
    <property type="match status" value="1"/>
</dbReference>
<evidence type="ECO:0000259" key="9">
    <source>
        <dbReference type="Pfam" id="PF07715"/>
    </source>
</evidence>
<evidence type="ECO:0000256" key="2">
    <source>
        <dbReference type="ARBA" id="ARBA00022448"/>
    </source>
</evidence>
<comment type="similarity">
    <text evidence="7">Belongs to the TonB-dependent receptor family.</text>
</comment>
<dbReference type="InterPro" id="IPR023997">
    <property type="entry name" value="TonB-dep_OMP_SusC/RagA_CS"/>
</dbReference>
<keyword evidence="2 7" id="KW-0813">Transport</keyword>
<dbReference type="InterPro" id="IPR023996">
    <property type="entry name" value="TonB-dep_OMP_SusC/RagA"/>
</dbReference>
<evidence type="ECO:0000256" key="5">
    <source>
        <dbReference type="ARBA" id="ARBA00023136"/>
    </source>
</evidence>
<keyword evidence="8" id="KW-0732">Signal</keyword>
<dbReference type="Gene3D" id="2.170.130.10">
    <property type="entry name" value="TonB-dependent receptor, plug domain"/>
    <property type="match status" value="1"/>
</dbReference>
<feature type="domain" description="TonB-dependent receptor plug" evidence="9">
    <location>
        <begin position="130"/>
        <end position="235"/>
    </location>
</feature>
<sequence length="1065" mass="118663">MNKTIRKTALLVGAFSLWGLCCPPHAYAAEAPQEVQQATKKITGTVVDAMGPVIGASVVVKGTTNGVATDFDGNFTLNASPGQTLVVSYIGYLSKEVKVTANKTSYQITIEEDKQMLEEVVVIAYGQQKKVTITGAVSAVGGDELLKAPVANVSNALQGKLPGISVVQPSAMPGADDPVIRVRGTGSLNSADPLVLVDGVERSFGQLDPNEIEDISILKDASATAVFGVRGANGVILVTTKRGSTGKASVSVTASTAIQQISKFVDFADSYTYGKMWNYTAITDALPMSQWPGTVNITDYTPYANTGIRFNQDVMEHFRTGDMPVTFPNTDWIKYMMKDAAWQEQVNVNVKGGTDKVKYFVSAGFLNQNSLFKTFSKNDDETFKYNRFNYRANLDINVSKYSQLALTLGGRVQNRTTMGGGEGFIFRYLQGATPYAGIGVDDQGRHIVADNNIVGPFDRDALSNYYDLGYVRESTNVLNLDLQYKLDMSFITPGLDFKIKGSYNTDYTARKNRQNGFGTGVQYVATIVDGKEVLRKENITWTLPYSEAKWGNRNWYAEASLNYARKFGKHNVGALVLYNQSKTYYPWDSDGSLYQSIPKGYVGLVGRVTYDYDTRYMVDFNIGYNGSENFAEGKRYGVFPSFSLGWIPSSEKFWEPLKKYIGYLKLRGSWGKVGNDNTNGARFLYLPGAWQFYEGSMTTNPQKRGANFGTSGNWLQAVKELTAGNPNVTWETATKINIGVDAAFINDRLSVNLDLFWEDRKDILVSNASLLPAVTSLPASYVNEGRVKNHGYELTLKWADKIGDLRYSISPSIAFARNKVIDMLEVPPMYEYLSRTGLPVGQRFGYELFEFYQEGSEARYKEKYGTDMPDQKVELKYGDCVYVDLNDDGVIDQNDQKPLGYTDNPEITWSINGSLNWKGFDFSMLWVGANNVSRTLNGYFRDQFGSTNTSALAQWVADNSWTEDNRNAILPRISFENRVHNNRDSRAWVIDSKYVRLKNLELGYTINKPKFLPLLNYVRFYASGQNLLTFADFKGNDPEAPGQGLDFGVRYPMTRVYNFGVQVNF</sequence>
<dbReference type="RefSeq" id="WP_074683928.1">
    <property type="nucleotide sequence ID" value="NZ_BPTT01000001.1"/>
</dbReference>
<evidence type="ECO:0000256" key="4">
    <source>
        <dbReference type="ARBA" id="ARBA00022692"/>
    </source>
</evidence>
<dbReference type="EMBL" id="BPTT01000001">
    <property type="protein sequence ID" value="GJG34639.1"/>
    <property type="molecule type" value="Genomic_DNA"/>
</dbReference>
<dbReference type="NCBIfam" id="TIGR04056">
    <property type="entry name" value="OMP_RagA_SusC"/>
    <property type="match status" value="1"/>
</dbReference>
<keyword evidence="4 7" id="KW-0812">Transmembrane</keyword>
<evidence type="ECO:0000313" key="11">
    <source>
        <dbReference type="Proteomes" id="UP000887097"/>
    </source>
</evidence>
<comment type="caution">
    <text evidence="10">The sequence shown here is derived from an EMBL/GenBank/DDBJ whole genome shotgun (WGS) entry which is preliminary data.</text>
</comment>
<dbReference type="InterPro" id="IPR039426">
    <property type="entry name" value="TonB-dep_rcpt-like"/>
</dbReference>
<proteinExistence type="inferred from homology"/>
<dbReference type="InterPro" id="IPR008969">
    <property type="entry name" value="CarboxyPept-like_regulatory"/>
</dbReference>
<dbReference type="NCBIfam" id="TIGR04057">
    <property type="entry name" value="SusC_RagA_signa"/>
    <property type="match status" value="1"/>
</dbReference>
<evidence type="ECO:0000256" key="3">
    <source>
        <dbReference type="ARBA" id="ARBA00022452"/>
    </source>
</evidence>
<name>A0AA37MQG9_XYLRU</name>
<dbReference type="AlphaFoldDB" id="A0AA37MQG9"/>
<dbReference type="GeneID" id="31501770"/>
<dbReference type="Proteomes" id="UP000887097">
    <property type="component" value="Unassembled WGS sequence"/>
</dbReference>
<evidence type="ECO:0000256" key="1">
    <source>
        <dbReference type="ARBA" id="ARBA00004571"/>
    </source>
</evidence>
<evidence type="ECO:0000256" key="8">
    <source>
        <dbReference type="SAM" id="SignalP"/>
    </source>
</evidence>
<dbReference type="SUPFAM" id="SSF56935">
    <property type="entry name" value="Porins"/>
    <property type="match status" value="1"/>
</dbReference>
<keyword evidence="5 7" id="KW-0472">Membrane</keyword>
<dbReference type="InterPro" id="IPR036942">
    <property type="entry name" value="Beta-barrel_TonB_sf"/>
</dbReference>
<feature type="chain" id="PRO_5041207359" evidence="8">
    <location>
        <begin position="29"/>
        <end position="1065"/>
    </location>
</feature>
<dbReference type="GO" id="GO:0009279">
    <property type="term" value="C:cell outer membrane"/>
    <property type="evidence" value="ECO:0007669"/>
    <property type="project" value="UniProtKB-SubCell"/>
</dbReference>